<dbReference type="AlphaFoldDB" id="A0A1G9GVR9"/>
<evidence type="ECO:0000256" key="4">
    <source>
        <dbReference type="SAM" id="SignalP"/>
    </source>
</evidence>
<dbReference type="PANTHER" id="PTHR46847:SF1">
    <property type="entry name" value="D-ALLOSE-BINDING PERIPLASMIC PROTEIN-RELATED"/>
    <property type="match status" value="1"/>
</dbReference>
<dbReference type="OrthoDB" id="6196975at2"/>
<dbReference type="InterPro" id="IPR025997">
    <property type="entry name" value="SBP_2_dom"/>
</dbReference>
<comment type="similarity">
    <text evidence="2">Belongs to the bacterial solute-binding protein 2 family.</text>
</comment>
<protein>
    <submittedName>
        <fullName evidence="6">Monosaccharide ABC transporter substrate-binding protein, CUT2 family</fullName>
    </submittedName>
</protein>
<dbReference type="RefSeq" id="WP_089757441.1">
    <property type="nucleotide sequence ID" value="NZ_FNGO01000001.1"/>
</dbReference>
<dbReference type="EMBL" id="FNGO01000001">
    <property type="protein sequence ID" value="SDL04383.1"/>
    <property type="molecule type" value="Genomic_DNA"/>
</dbReference>
<dbReference type="InterPro" id="IPR028082">
    <property type="entry name" value="Peripla_BP_I"/>
</dbReference>
<dbReference type="Gene3D" id="3.40.50.2300">
    <property type="match status" value="2"/>
</dbReference>
<dbReference type="Proteomes" id="UP000199476">
    <property type="component" value="Unassembled WGS sequence"/>
</dbReference>
<evidence type="ECO:0000256" key="3">
    <source>
        <dbReference type="ARBA" id="ARBA00022729"/>
    </source>
</evidence>
<evidence type="ECO:0000313" key="6">
    <source>
        <dbReference type="EMBL" id="SDL04383.1"/>
    </source>
</evidence>
<reference evidence="6 7" key="1">
    <citation type="submission" date="2016-10" db="EMBL/GenBank/DDBJ databases">
        <authorList>
            <person name="de Groot N.N."/>
        </authorList>
    </citation>
    <scope>NUCLEOTIDE SEQUENCE [LARGE SCALE GENOMIC DNA]</scope>
    <source>
        <strain evidence="6 7">SLAS-1</strain>
    </source>
</reference>
<dbReference type="GO" id="GO:0030313">
    <property type="term" value="C:cell envelope"/>
    <property type="evidence" value="ECO:0007669"/>
    <property type="project" value="UniProtKB-SubCell"/>
</dbReference>
<evidence type="ECO:0000259" key="5">
    <source>
        <dbReference type="Pfam" id="PF13407"/>
    </source>
</evidence>
<feature type="signal peptide" evidence="4">
    <location>
        <begin position="1"/>
        <end position="25"/>
    </location>
</feature>
<organism evidence="6 7">
    <name type="scientific">Halarsenatibacter silvermanii</name>
    <dbReference type="NCBI Taxonomy" id="321763"/>
    <lineage>
        <taxon>Bacteria</taxon>
        <taxon>Bacillati</taxon>
        <taxon>Bacillota</taxon>
        <taxon>Clostridia</taxon>
        <taxon>Halanaerobiales</taxon>
        <taxon>Halarsenatibacteraceae</taxon>
        <taxon>Halarsenatibacter</taxon>
    </lineage>
</organism>
<sequence length="329" mass="35532">MLKKVSLSLALMLVIGLVFTVPAMAEEDPLVIYFFPGGPEGGPFSTIVYNGADYADEVLGDRVDVRYRWSDWSPEQMVTQFQEAVAANPDGIAIMGHPGDDALEPHVENAKEQGITVTSQNTTLPALEERYVDEGFGYAGQDLYDSGYMLGEAAVERAELGEGDSAFIWGLKAQPERGQRTQGAVDAVEEAGVEVDYMEISSEVDADASAGIPVISGYLAENPDTDLVITDHGALTSTMDTYFEAAGKEPGEIYGAGFDLSTATLDAIQEGYVQLVHDQQPFLQGFLPIMQIYISENYEFSGLHIDTGSGLVHEDNVDVLAPLVEEGIR</sequence>
<dbReference type="STRING" id="321763.SAMN04488692_10112"/>
<proteinExistence type="inferred from homology"/>
<evidence type="ECO:0000256" key="1">
    <source>
        <dbReference type="ARBA" id="ARBA00004196"/>
    </source>
</evidence>
<dbReference type="PANTHER" id="PTHR46847">
    <property type="entry name" value="D-ALLOSE-BINDING PERIPLASMIC PROTEIN-RELATED"/>
    <property type="match status" value="1"/>
</dbReference>
<accession>A0A1G9GVR9</accession>
<keyword evidence="7" id="KW-1185">Reference proteome</keyword>
<evidence type="ECO:0000313" key="7">
    <source>
        <dbReference type="Proteomes" id="UP000199476"/>
    </source>
</evidence>
<name>A0A1G9GVR9_9FIRM</name>
<dbReference type="GO" id="GO:0030246">
    <property type="term" value="F:carbohydrate binding"/>
    <property type="evidence" value="ECO:0007669"/>
    <property type="project" value="UniProtKB-ARBA"/>
</dbReference>
<dbReference type="SUPFAM" id="SSF53822">
    <property type="entry name" value="Periplasmic binding protein-like I"/>
    <property type="match status" value="1"/>
</dbReference>
<dbReference type="Pfam" id="PF13407">
    <property type="entry name" value="Peripla_BP_4"/>
    <property type="match status" value="1"/>
</dbReference>
<gene>
    <name evidence="6" type="ORF">SAMN04488692_10112</name>
</gene>
<feature type="chain" id="PRO_5011506930" evidence="4">
    <location>
        <begin position="26"/>
        <end position="329"/>
    </location>
</feature>
<dbReference type="CDD" id="cd19966">
    <property type="entry name" value="PBP1_ABC_sugar_binding-like"/>
    <property type="match status" value="1"/>
</dbReference>
<evidence type="ECO:0000256" key="2">
    <source>
        <dbReference type="ARBA" id="ARBA00007639"/>
    </source>
</evidence>
<comment type="subcellular location">
    <subcellularLocation>
        <location evidence="1">Cell envelope</location>
    </subcellularLocation>
</comment>
<keyword evidence="3 4" id="KW-0732">Signal</keyword>
<feature type="domain" description="Periplasmic binding protein" evidence="5">
    <location>
        <begin position="41"/>
        <end position="292"/>
    </location>
</feature>